<gene>
    <name evidence="6" type="ORF">CLSPO_c34900</name>
</gene>
<evidence type="ECO:0000256" key="4">
    <source>
        <dbReference type="ARBA" id="ARBA00023172"/>
    </source>
</evidence>
<dbReference type="KEGG" id="cld:CLSPO_c34900"/>
<name>A0A7U4JRX4_CLOSG</name>
<feature type="domain" description="Integrase catalytic" evidence="5">
    <location>
        <begin position="55"/>
        <end position="169"/>
    </location>
</feature>
<evidence type="ECO:0000256" key="3">
    <source>
        <dbReference type="ARBA" id="ARBA00023125"/>
    </source>
</evidence>
<evidence type="ECO:0000256" key="1">
    <source>
        <dbReference type="ARBA" id="ARBA00002286"/>
    </source>
</evidence>
<dbReference type="InterPro" id="IPR047930">
    <property type="entry name" value="Transpos_IS6"/>
</dbReference>
<dbReference type="PANTHER" id="PTHR35528:SF3">
    <property type="entry name" value="BLL1675 PROTEIN"/>
    <property type="match status" value="1"/>
</dbReference>
<comment type="function">
    <text evidence="1">Involved in the transposition of the insertion sequence.</text>
</comment>
<dbReference type="InterPro" id="IPR001584">
    <property type="entry name" value="Integrase_cat-core"/>
</dbReference>
<evidence type="ECO:0000313" key="7">
    <source>
        <dbReference type="Proteomes" id="UP000033052"/>
    </source>
</evidence>
<dbReference type="GO" id="GO:0003677">
    <property type="term" value="F:DNA binding"/>
    <property type="evidence" value="ECO:0007669"/>
    <property type="project" value="UniProtKB-KW"/>
</dbReference>
<evidence type="ECO:0000259" key="5">
    <source>
        <dbReference type="PROSITE" id="PS50994"/>
    </source>
</evidence>
<keyword evidence="3" id="KW-0238">DNA-binding</keyword>
<dbReference type="InterPro" id="IPR012337">
    <property type="entry name" value="RNaseH-like_sf"/>
</dbReference>
<dbReference type="Proteomes" id="UP000033052">
    <property type="component" value="Chromosome"/>
</dbReference>
<dbReference type="GO" id="GO:0006310">
    <property type="term" value="P:DNA recombination"/>
    <property type="evidence" value="ECO:0007669"/>
    <property type="project" value="UniProtKB-KW"/>
</dbReference>
<keyword evidence="2" id="KW-0815">Transposition</keyword>
<dbReference type="Gene3D" id="3.30.420.10">
    <property type="entry name" value="Ribonuclease H-like superfamily/Ribonuclease H"/>
    <property type="match status" value="1"/>
</dbReference>
<evidence type="ECO:0000313" key="6">
    <source>
        <dbReference type="EMBL" id="AKC64180.1"/>
    </source>
</evidence>
<dbReference type="Pfam" id="PF13610">
    <property type="entry name" value="DDE_Tnp_IS240"/>
    <property type="match status" value="1"/>
</dbReference>
<dbReference type="SUPFAM" id="SSF53098">
    <property type="entry name" value="Ribonuclease H-like"/>
    <property type="match status" value="1"/>
</dbReference>
<keyword evidence="4" id="KW-0233">DNA recombination</keyword>
<dbReference type="EMBL" id="CP009225">
    <property type="protein sequence ID" value="AKC64180.1"/>
    <property type="molecule type" value="Genomic_DNA"/>
</dbReference>
<dbReference type="InterPro" id="IPR052183">
    <property type="entry name" value="IS_Transposase"/>
</dbReference>
<organism evidence="6 7">
    <name type="scientific">Clostridium sporogenes</name>
    <dbReference type="NCBI Taxonomy" id="1509"/>
    <lineage>
        <taxon>Bacteria</taxon>
        <taxon>Bacillati</taxon>
        <taxon>Bacillota</taxon>
        <taxon>Clostridia</taxon>
        <taxon>Eubacteriales</taxon>
        <taxon>Clostridiaceae</taxon>
        <taxon>Clostridium</taxon>
    </lineage>
</organism>
<dbReference type="GO" id="GO:0032196">
    <property type="term" value="P:transposition"/>
    <property type="evidence" value="ECO:0007669"/>
    <property type="project" value="UniProtKB-KW"/>
</dbReference>
<protein>
    <submittedName>
        <fullName evidence="6">ISCb1g3, transposase</fullName>
    </submittedName>
</protein>
<reference evidence="6 7" key="1">
    <citation type="journal article" date="2015" name="PLoS ONE">
        <title>A universal mariner transposon system for forward genetic studies in the genus clostridium.</title>
        <authorList>
            <person name="Zhang Y."/>
            <person name="Grosse-Honebrink A."/>
            <person name="Minton N.P."/>
        </authorList>
    </citation>
    <scope>NUCLEOTIDE SEQUENCE [LARGE SCALE GENOMIC DNA]</scope>
    <source>
        <strain evidence="6 7">NCIMB 10696</strain>
    </source>
</reference>
<sequence length="169" mass="19835">MALDLYFLNESSTRRISQYLFRLFNVKVSHVTIANWTKKFATYFRLKSDKLLKDVDLSDSDEWHADETVIFINGKRHYLWLVINSESRVIISYHLSPYRYAKQAFSLFNDAKKFGSPRAIVTDRLPSYNVPIKSTFKDTVHIKVQSFRDDISNNIIESLTKHLNPIIKV</sequence>
<dbReference type="PANTHER" id="PTHR35528">
    <property type="entry name" value="BLL1675 PROTEIN"/>
    <property type="match status" value="1"/>
</dbReference>
<dbReference type="NCBIfam" id="NF033587">
    <property type="entry name" value="transpos_IS6"/>
    <property type="match status" value="1"/>
</dbReference>
<evidence type="ECO:0000256" key="2">
    <source>
        <dbReference type="ARBA" id="ARBA00022578"/>
    </source>
</evidence>
<proteinExistence type="predicted"/>
<accession>A0A7U4JRX4</accession>
<dbReference type="PROSITE" id="PS50994">
    <property type="entry name" value="INTEGRASE"/>
    <property type="match status" value="1"/>
</dbReference>
<dbReference type="InterPro" id="IPR032874">
    <property type="entry name" value="DDE_dom"/>
</dbReference>
<dbReference type="InterPro" id="IPR036397">
    <property type="entry name" value="RNaseH_sf"/>
</dbReference>
<dbReference type="AlphaFoldDB" id="A0A7U4JRX4"/>
<dbReference type="GO" id="GO:0015074">
    <property type="term" value="P:DNA integration"/>
    <property type="evidence" value="ECO:0007669"/>
    <property type="project" value="InterPro"/>
</dbReference>